<evidence type="ECO:0000256" key="4">
    <source>
        <dbReference type="ARBA" id="ARBA00022722"/>
    </source>
</evidence>
<keyword evidence="1" id="KW-0645">Protease</keyword>
<protein>
    <submittedName>
        <fullName evidence="13">Reverse transcriptase domain-containing protein</fullName>
    </submittedName>
</protein>
<dbReference type="Pfam" id="PF17919">
    <property type="entry name" value="RT_RNaseH_2"/>
    <property type="match status" value="1"/>
</dbReference>
<dbReference type="CDD" id="cd09274">
    <property type="entry name" value="RNase_HI_RT_Ty3"/>
    <property type="match status" value="1"/>
</dbReference>
<dbReference type="PANTHER" id="PTHR37984:SF5">
    <property type="entry name" value="PROTEIN NYNRIN-LIKE"/>
    <property type="match status" value="1"/>
</dbReference>
<dbReference type="InterPro" id="IPR005162">
    <property type="entry name" value="Retrotrans_gag_dom"/>
</dbReference>
<evidence type="ECO:0000313" key="13">
    <source>
        <dbReference type="EMBL" id="GJS79078.1"/>
    </source>
</evidence>
<keyword evidence="13" id="KW-0695">RNA-directed DNA polymerase</keyword>
<accession>A0ABQ4YMN0</accession>
<dbReference type="Proteomes" id="UP001151760">
    <property type="component" value="Unassembled WGS sequence"/>
</dbReference>
<feature type="domain" description="CCHC-type" evidence="11">
    <location>
        <begin position="188"/>
        <end position="201"/>
    </location>
</feature>
<keyword evidence="8" id="KW-0511">Multifunctional enzyme</keyword>
<feature type="domain" description="CCHC-type" evidence="11">
    <location>
        <begin position="223"/>
        <end position="238"/>
    </location>
</feature>
<dbReference type="Gene3D" id="3.30.70.270">
    <property type="match status" value="2"/>
</dbReference>
<dbReference type="CDD" id="cd01647">
    <property type="entry name" value="RT_LTR"/>
    <property type="match status" value="1"/>
</dbReference>
<dbReference type="SMART" id="SM00343">
    <property type="entry name" value="ZnF_C2HC"/>
    <property type="match status" value="2"/>
</dbReference>
<feature type="compositionally biased region" description="Polar residues" evidence="10">
    <location>
        <begin position="255"/>
        <end position="264"/>
    </location>
</feature>
<dbReference type="EMBL" id="BQNB010010571">
    <property type="protein sequence ID" value="GJS79078.1"/>
    <property type="molecule type" value="Genomic_DNA"/>
</dbReference>
<sequence length="830" mass="94316">MESVFDNSGCTANQRVKYAASCFVNTALTWWNTQVQARGREAAIGMSWNDFRALLMEEFCPSNEIEKLENEFWYLMMVGANHVAYTDRFHELAKLVPHMVTPESSQIKRYINRLAPQIRGMLWATQPTTIQSAILKAGILTDEVVRCGTLTKGNNKRKEMEESSKQGSTWKDNKKSKTGSENASCKLCYNCQKPGHYARQCWAPIRQVALVNAVRMGQNQMACYECGSLDHFCNDCPKWKQANGQARNPLALEGSRNTRNNGNQARGRAFNGNAVEALQDPKVMTGTFSLNNQFATALFYSGADFSFISTKFAPLLNVEPCTVNPGYVIEIDDGKSVEVNKVICDYKLELQNSLFTIDLIPLGHGSIDVIVGMDWLSKNEAVIVCHEKLVEIPIKQGGILRVYEERTLGAAKSLMNAKIDEPRISDIPVVRHFTDVFLEDLLGLPPHQQVEFRIDLVPGAMPVAKSPYRLAPLEMELNKITIKNRYALHRIDDLFDQLQGSCYFSKIDLRSGYHHLRVHEDDIPKTAFRMRYGHFEFTVMPFGLTNAPAVFMDLMNRVCKPYLDKFVIVFIDDFLIYSKTKEEHEVHLKLVLELLRKEKLYAKFSKCEFRLQEVHFLGHVVNHSGIHVDPSKIEAVKNWKAPTTPSEVQSFLGLAGYYRRFIANFSKIAKSLTSLTQKNQKYEWGEKEEEAFQTMKNNMCDAPILSLPDEIEDFIVYYDASNQGLGGVLVQIGKVITYGLRQLKIHEKNYTIHDLELGAVVFALKTWRHYLYGTKSIKLFSDYECEIRYQSGKGNVVADALSRKERGKPRHVQAMAMTIQSGVKEMIVAT</sequence>
<evidence type="ECO:0000256" key="1">
    <source>
        <dbReference type="ARBA" id="ARBA00022670"/>
    </source>
</evidence>
<feature type="domain" description="Reverse transcriptase" evidence="12">
    <location>
        <begin position="438"/>
        <end position="621"/>
    </location>
</feature>
<dbReference type="Gene3D" id="3.10.10.10">
    <property type="entry name" value="HIV Type 1 Reverse Transcriptase, subunit A, domain 1"/>
    <property type="match status" value="1"/>
</dbReference>
<dbReference type="PANTHER" id="PTHR37984">
    <property type="entry name" value="PROTEIN CBG26694"/>
    <property type="match status" value="1"/>
</dbReference>
<evidence type="ECO:0000256" key="10">
    <source>
        <dbReference type="SAM" id="MobiDB-lite"/>
    </source>
</evidence>
<dbReference type="Gene3D" id="2.40.70.10">
    <property type="entry name" value="Acid Proteases"/>
    <property type="match status" value="1"/>
</dbReference>
<dbReference type="InterPro" id="IPR000477">
    <property type="entry name" value="RT_dom"/>
</dbReference>
<evidence type="ECO:0000313" key="14">
    <source>
        <dbReference type="Proteomes" id="UP001151760"/>
    </source>
</evidence>
<keyword evidence="14" id="KW-1185">Reference proteome</keyword>
<dbReference type="SUPFAM" id="SSF57756">
    <property type="entry name" value="Retrovirus zinc finger-like domains"/>
    <property type="match status" value="1"/>
</dbReference>
<dbReference type="GO" id="GO:0003964">
    <property type="term" value="F:RNA-directed DNA polymerase activity"/>
    <property type="evidence" value="ECO:0007669"/>
    <property type="project" value="UniProtKB-KW"/>
</dbReference>
<evidence type="ECO:0000259" key="12">
    <source>
        <dbReference type="PROSITE" id="PS50878"/>
    </source>
</evidence>
<evidence type="ECO:0000256" key="9">
    <source>
        <dbReference type="PROSITE-ProRule" id="PRU00047"/>
    </source>
</evidence>
<proteinExistence type="predicted"/>
<keyword evidence="9" id="KW-0862">Zinc</keyword>
<dbReference type="Gene3D" id="4.10.60.10">
    <property type="entry name" value="Zinc finger, CCHC-type"/>
    <property type="match status" value="1"/>
</dbReference>
<dbReference type="PROSITE" id="PS50878">
    <property type="entry name" value="RT_POL"/>
    <property type="match status" value="1"/>
</dbReference>
<feature type="region of interest" description="Disordered" evidence="10">
    <location>
        <begin position="247"/>
        <end position="266"/>
    </location>
</feature>
<name>A0ABQ4YMN0_9ASTR</name>
<dbReference type="InterPro" id="IPR021109">
    <property type="entry name" value="Peptidase_aspartic_dom_sf"/>
</dbReference>
<keyword evidence="5" id="KW-0064">Aspartyl protease</keyword>
<dbReference type="SUPFAM" id="SSF50630">
    <property type="entry name" value="Acid proteases"/>
    <property type="match status" value="1"/>
</dbReference>
<keyword evidence="6" id="KW-0255">Endonuclease</keyword>
<dbReference type="InterPro" id="IPR050951">
    <property type="entry name" value="Retrovirus_Pol_polyprotein"/>
</dbReference>
<dbReference type="Pfam" id="PF08284">
    <property type="entry name" value="RVP_2"/>
    <property type="match status" value="1"/>
</dbReference>
<dbReference type="SUPFAM" id="SSF56672">
    <property type="entry name" value="DNA/RNA polymerases"/>
    <property type="match status" value="1"/>
</dbReference>
<dbReference type="PROSITE" id="PS50158">
    <property type="entry name" value="ZF_CCHC"/>
    <property type="match status" value="2"/>
</dbReference>
<evidence type="ECO:0000256" key="8">
    <source>
        <dbReference type="ARBA" id="ARBA00023268"/>
    </source>
</evidence>
<evidence type="ECO:0000256" key="7">
    <source>
        <dbReference type="ARBA" id="ARBA00023125"/>
    </source>
</evidence>
<reference evidence="13" key="2">
    <citation type="submission" date="2022-01" db="EMBL/GenBank/DDBJ databases">
        <authorList>
            <person name="Yamashiro T."/>
            <person name="Shiraishi A."/>
            <person name="Satake H."/>
            <person name="Nakayama K."/>
        </authorList>
    </citation>
    <scope>NUCLEOTIDE SEQUENCE</scope>
</reference>
<keyword evidence="7" id="KW-0238">DNA-binding</keyword>
<keyword evidence="9" id="KW-0479">Metal-binding</keyword>
<dbReference type="Pfam" id="PF00098">
    <property type="entry name" value="zf-CCHC"/>
    <property type="match status" value="1"/>
</dbReference>
<dbReference type="InterPro" id="IPR041577">
    <property type="entry name" value="RT_RNaseH_2"/>
</dbReference>
<evidence type="ECO:0000256" key="3">
    <source>
        <dbReference type="ARBA" id="ARBA00022695"/>
    </source>
</evidence>
<evidence type="ECO:0000256" key="5">
    <source>
        <dbReference type="ARBA" id="ARBA00022750"/>
    </source>
</evidence>
<reference evidence="13" key="1">
    <citation type="journal article" date="2022" name="Int. J. Mol. Sci.">
        <title>Draft Genome of Tanacetum Coccineum: Genomic Comparison of Closely Related Tanacetum-Family Plants.</title>
        <authorList>
            <person name="Yamashiro T."/>
            <person name="Shiraishi A."/>
            <person name="Nakayama K."/>
            <person name="Satake H."/>
        </authorList>
    </citation>
    <scope>NUCLEOTIDE SEQUENCE</scope>
</reference>
<dbReference type="Pfam" id="PF03732">
    <property type="entry name" value="Retrotrans_gag"/>
    <property type="match status" value="1"/>
</dbReference>
<gene>
    <name evidence="13" type="ORF">Tco_0728959</name>
</gene>
<dbReference type="InterPro" id="IPR043128">
    <property type="entry name" value="Rev_trsase/Diguanyl_cyclase"/>
</dbReference>
<keyword evidence="6" id="KW-0378">Hydrolase</keyword>
<keyword evidence="4" id="KW-0540">Nuclease</keyword>
<comment type="caution">
    <text evidence="13">The sequence shown here is derived from an EMBL/GenBank/DDBJ whole genome shotgun (WGS) entry which is preliminary data.</text>
</comment>
<feature type="region of interest" description="Disordered" evidence="10">
    <location>
        <begin position="155"/>
        <end position="181"/>
    </location>
</feature>
<dbReference type="CDD" id="cd00303">
    <property type="entry name" value="retropepsin_like"/>
    <property type="match status" value="1"/>
</dbReference>
<evidence type="ECO:0000256" key="2">
    <source>
        <dbReference type="ARBA" id="ARBA00022679"/>
    </source>
</evidence>
<dbReference type="InterPro" id="IPR001878">
    <property type="entry name" value="Znf_CCHC"/>
</dbReference>
<evidence type="ECO:0000256" key="6">
    <source>
        <dbReference type="ARBA" id="ARBA00022759"/>
    </source>
</evidence>
<dbReference type="InterPro" id="IPR036875">
    <property type="entry name" value="Znf_CCHC_sf"/>
</dbReference>
<dbReference type="Pfam" id="PF00078">
    <property type="entry name" value="RVT_1"/>
    <property type="match status" value="1"/>
</dbReference>
<keyword evidence="2" id="KW-0808">Transferase</keyword>
<organism evidence="13 14">
    <name type="scientific">Tanacetum coccineum</name>
    <dbReference type="NCBI Taxonomy" id="301880"/>
    <lineage>
        <taxon>Eukaryota</taxon>
        <taxon>Viridiplantae</taxon>
        <taxon>Streptophyta</taxon>
        <taxon>Embryophyta</taxon>
        <taxon>Tracheophyta</taxon>
        <taxon>Spermatophyta</taxon>
        <taxon>Magnoliopsida</taxon>
        <taxon>eudicotyledons</taxon>
        <taxon>Gunneridae</taxon>
        <taxon>Pentapetalae</taxon>
        <taxon>asterids</taxon>
        <taxon>campanulids</taxon>
        <taxon>Asterales</taxon>
        <taxon>Asteraceae</taxon>
        <taxon>Asteroideae</taxon>
        <taxon>Anthemideae</taxon>
        <taxon>Anthemidinae</taxon>
        <taxon>Tanacetum</taxon>
    </lineage>
</organism>
<evidence type="ECO:0000259" key="11">
    <source>
        <dbReference type="PROSITE" id="PS50158"/>
    </source>
</evidence>
<dbReference type="InterPro" id="IPR043502">
    <property type="entry name" value="DNA/RNA_pol_sf"/>
</dbReference>
<keyword evidence="9" id="KW-0863">Zinc-finger</keyword>
<keyword evidence="3" id="KW-0548">Nucleotidyltransferase</keyword>